<dbReference type="InterPro" id="IPR039420">
    <property type="entry name" value="WalR-like"/>
</dbReference>
<dbReference type="Proteomes" id="UP001597338">
    <property type="component" value="Unassembled WGS sequence"/>
</dbReference>
<dbReference type="InterPro" id="IPR001789">
    <property type="entry name" value="Sig_transdc_resp-reg_receiver"/>
</dbReference>
<evidence type="ECO:0000256" key="3">
    <source>
        <dbReference type="ARBA" id="ARBA00023125"/>
    </source>
</evidence>
<evidence type="ECO:0000259" key="7">
    <source>
        <dbReference type="PROSITE" id="PS50110"/>
    </source>
</evidence>
<dbReference type="Gene3D" id="3.40.50.2300">
    <property type="match status" value="1"/>
</dbReference>
<dbReference type="RefSeq" id="WP_377198406.1">
    <property type="nucleotide sequence ID" value="NZ_JBHUHF010000001.1"/>
</dbReference>
<protein>
    <submittedName>
        <fullName evidence="8">Response regulator</fullName>
    </submittedName>
</protein>
<comment type="caution">
    <text evidence="8">The sequence shown here is derived from an EMBL/GenBank/DDBJ whole genome shotgun (WGS) entry which is preliminary data.</text>
</comment>
<dbReference type="SUPFAM" id="SSF46894">
    <property type="entry name" value="C-terminal effector domain of the bipartite response regulators"/>
    <property type="match status" value="1"/>
</dbReference>
<evidence type="ECO:0000259" key="6">
    <source>
        <dbReference type="PROSITE" id="PS50043"/>
    </source>
</evidence>
<evidence type="ECO:0000256" key="1">
    <source>
        <dbReference type="ARBA" id="ARBA00022553"/>
    </source>
</evidence>
<feature type="domain" description="Response regulatory" evidence="7">
    <location>
        <begin position="9"/>
        <end position="125"/>
    </location>
</feature>
<proteinExistence type="predicted"/>
<keyword evidence="1 5" id="KW-0597">Phosphoprotein</keyword>
<keyword evidence="2" id="KW-0805">Transcription regulation</keyword>
<dbReference type="EMBL" id="JBHUHF010000001">
    <property type="protein sequence ID" value="MFD2026586.1"/>
    <property type="molecule type" value="Genomic_DNA"/>
</dbReference>
<feature type="domain" description="HTH luxR-type" evidence="6">
    <location>
        <begin position="153"/>
        <end position="218"/>
    </location>
</feature>
<dbReference type="PANTHER" id="PTHR43214">
    <property type="entry name" value="TWO-COMPONENT RESPONSE REGULATOR"/>
    <property type="match status" value="1"/>
</dbReference>
<organism evidence="8 9">
    <name type="scientific">Promicromonospora aerolata</name>
    <dbReference type="NCBI Taxonomy" id="195749"/>
    <lineage>
        <taxon>Bacteria</taxon>
        <taxon>Bacillati</taxon>
        <taxon>Actinomycetota</taxon>
        <taxon>Actinomycetes</taxon>
        <taxon>Micrococcales</taxon>
        <taxon>Promicromonosporaceae</taxon>
        <taxon>Promicromonospora</taxon>
    </lineage>
</organism>
<evidence type="ECO:0000256" key="2">
    <source>
        <dbReference type="ARBA" id="ARBA00023015"/>
    </source>
</evidence>
<evidence type="ECO:0000313" key="8">
    <source>
        <dbReference type="EMBL" id="MFD2026586.1"/>
    </source>
</evidence>
<keyword evidence="4" id="KW-0804">Transcription</keyword>
<dbReference type="Pfam" id="PF00072">
    <property type="entry name" value="Response_reg"/>
    <property type="match status" value="1"/>
</dbReference>
<dbReference type="SMART" id="SM00421">
    <property type="entry name" value="HTH_LUXR"/>
    <property type="match status" value="1"/>
</dbReference>
<name>A0ABW4V739_9MICO</name>
<dbReference type="CDD" id="cd06170">
    <property type="entry name" value="LuxR_C_like"/>
    <property type="match status" value="1"/>
</dbReference>
<evidence type="ECO:0000313" key="9">
    <source>
        <dbReference type="Proteomes" id="UP001597338"/>
    </source>
</evidence>
<reference evidence="9" key="1">
    <citation type="journal article" date="2019" name="Int. J. Syst. Evol. Microbiol.">
        <title>The Global Catalogue of Microorganisms (GCM) 10K type strain sequencing project: providing services to taxonomists for standard genome sequencing and annotation.</title>
        <authorList>
            <consortium name="The Broad Institute Genomics Platform"/>
            <consortium name="The Broad Institute Genome Sequencing Center for Infectious Disease"/>
            <person name="Wu L."/>
            <person name="Ma J."/>
        </authorList>
    </citation>
    <scope>NUCLEOTIDE SEQUENCE [LARGE SCALE GENOMIC DNA]</scope>
    <source>
        <strain evidence="9">CCM 7043</strain>
    </source>
</reference>
<evidence type="ECO:0000256" key="5">
    <source>
        <dbReference type="PROSITE-ProRule" id="PRU00169"/>
    </source>
</evidence>
<dbReference type="CDD" id="cd17535">
    <property type="entry name" value="REC_NarL-like"/>
    <property type="match status" value="1"/>
</dbReference>
<dbReference type="PROSITE" id="PS50043">
    <property type="entry name" value="HTH_LUXR_2"/>
    <property type="match status" value="1"/>
</dbReference>
<dbReference type="PROSITE" id="PS00622">
    <property type="entry name" value="HTH_LUXR_1"/>
    <property type="match status" value="1"/>
</dbReference>
<accession>A0ABW4V739</accession>
<evidence type="ECO:0000256" key="4">
    <source>
        <dbReference type="ARBA" id="ARBA00023163"/>
    </source>
</evidence>
<dbReference type="InterPro" id="IPR058245">
    <property type="entry name" value="NreC/VraR/RcsB-like_REC"/>
</dbReference>
<keyword evidence="3" id="KW-0238">DNA-binding</keyword>
<dbReference type="InterPro" id="IPR011006">
    <property type="entry name" value="CheY-like_superfamily"/>
</dbReference>
<dbReference type="PANTHER" id="PTHR43214:SF24">
    <property type="entry name" value="TRANSCRIPTIONAL REGULATORY PROTEIN NARL-RELATED"/>
    <property type="match status" value="1"/>
</dbReference>
<dbReference type="PROSITE" id="PS50110">
    <property type="entry name" value="RESPONSE_REGULATORY"/>
    <property type="match status" value="1"/>
</dbReference>
<dbReference type="SMART" id="SM00448">
    <property type="entry name" value="REC"/>
    <property type="match status" value="1"/>
</dbReference>
<dbReference type="Pfam" id="PF00196">
    <property type="entry name" value="GerE"/>
    <property type="match status" value="1"/>
</dbReference>
<dbReference type="PRINTS" id="PR00038">
    <property type="entry name" value="HTHLUXR"/>
</dbReference>
<gene>
    <name evidence="8" type="ORF">ACFSL2_13790</name>
</gene>
<feature type="modified residue" description="4-aspartylphosphate" evidence="5">
    <location>
        <position position="60"/>
    </location>
</feature>
<dbReference type="SUPFAM" id="SSF52172">
    <property type="entry name" value="CheY-like"/>
    <property type="match status" value="1"/>
</dbReference>
<keyword evidence="9" id="KW-1185">Reference proteome</keyword>
<dbReference type="InterPro" id="IPR000792">
    <property type="entry name" value="Tscrpt_reg_LuxR_C"/>
</dbReference>
<dbReference type="InterPro" id="IPR016032">
    <property type="entry name" value="Sig_transdc_resp-reg_C-effctor"/>
</dbReference>
<sequence length="223" mass="23491">MSELSPRIRVLLVDDHALIRTGNSLVLAATDDIAVVGEAGTGEEAVVLADTLRPDVVLMDVRMPGMGGIEATRRITGAVPGTKVVVLTTFDLDAYAFESLRAGASAFLLKSATSVALTDAIRTVAAGDAVLAPRVTGRLIEAHVASLGRADAGRQLRSLLSPREYDVFLGIARGLSNPEIAAELFLALPTIKTHVNRILAKLGARDRVHLVILAYQHGIAQTG</sequence>